<dbReference type="SMART" id="SM00185">
    <property type="entry name" value="ARM"/>
    <property type="match status" value="11"/>
</dbReference>
<feature type="repeat" description="ARM" evidence="1">
    <location>
        <begin position="256"/>
        <end position="298"/>
    </location>
</feature>
<dbReference type="InterPro" id="IPR011989">
    <property type="entry name" value="ARM-like"/>
</dbReference>
<evidence type="ECO:0000313" key="3">
    <source>
        <dbReference type="Proteomes" id="UP000289886"/>
    </source>
</evidence>
<sequence>MRDFNLAQETCQLAIRNVGGLDVLINLLDTDEIKCKIGSLKILKEISRNSQIRRAIADLGGLQTMVKILDSPDKDLKFLAAETIANVAKFRRARRTVRQHGGIKRLVGLLDCVPDNSANLTSEQEKDIEVARCGALALWSCSKSTRNKEAIRKAGGIPLLAQLLKSPHENMLIPVVGTLQECASEQSYRIAIQTEEMIKDLVKNLSRENPELQMHCASAIFKCAEDIVTRDLVRQYDGLKPLATLLNVNIKFQEYKALETLVGLLTDQPEEVLVNVVGALGECAQERSNRAVIRRCGGIQPLVNLLTGTNQALLVNVTKAVGACATEPDNMAIIDRLDGVRLLWSLLKNQNPDVQASAAWAICPCIENAKDAGEMVRSFVGGLELIVNLLKSDNKEVLAGVCAAIARIAKDEENLAVITDHGVVPMLAKLASTTDDKLRRHLAEAIARCCMWGSNRVSFGEAGAVAPLVQYLNSQDTSVHRATAQALFQLSRDPNNCITMHENAVVKLLLDMVGSTDEVLQEAAAGCVANIRRLALANEKARYG</sequence>
<gene>
    <name evidence="2" type="ORF">EOD39_13059</name>
</gene>
<feature type="repeat" description="ARM" evidence="1">
    <location>
        <begin position="463"/>
        <end position="496"/>
    </location>
</feature>
<dbReference type="SUPFAM" id="SSF48371">
    <property type="entry name" value="ARM repeat"/>
    <property type="match status" value="1"/>
</dbReference>
<feature type="repeat" description="ARM" evidence="1">
    <location>
        <begin position="381"/>
        <end position="423"/>
    </location>
</feature>
<reference evidence="2 3" key="1">
    <citation type="submission" date="2019-01" db="EMBL/GenBank/DDBJ databases">
        <title>Draft Genome and Complete Hox-Cluster Characterization of the Sterlet Sturgeon (Acipenser ruthenus).</title>
        <authorList>
            <person name="Wei Q."/>
        </authorList>
    </citation>
    <scope>NUCLEOTIDE SEQUENCE [LARGE SCALE GENOMIC DNA]</scope>
    <source>
        <strain evidence="2">WHYD16114868_AA</strain>
        <tissue evidence="2">Blood</tissue>
    </source>
</reference>
<protein>
    <submittedName>
        <fullName evidence="2">Armadillo repeat-containing protein 4</fullName>
    </submittedName>
</protein>
<accession>A0A662YR02</accession>
<dbReference type="EMBL" id="SCEB01000665">
    <property type="protein sequence ID" value="RXM98496.1"/>
    <property type="molecule type" value="Genomic_DNA"/>
</dbReference>
<dbReference type="InterPro" id="IPR000225">
    <property type="entry name" value="Armadillo"/>
</dbReference>
<dbReference type="Proteomes" id="UP000289886">
    <property type="component" value="Unassembled WGS sequence"/>
</dbReference>
<feature type="repeat" description="ARM" evidence="1">
    <location>
        <begin position="60"/>
        <end position="102"/>
    </location>
</feature>
<comment type="caution">
    <text evidence="2">The sequence shown here is derived from an EMBL/GenBank/DDBJ whole genome shotgun (WGS) entry which is preliminary data.</text>
</comment>
<evidence type="ECO:0000313" key="2">
    <source>
        <dbReference type="EMBL" id="RXM98496.1"/>
    </source>
</evidence>
<dbReference type="PANTHER" id="PTHR46241">
    <property type="entry name" value="ARMADILLO REPEAT-CONTAINING PROTEIN 4 ARMC4"/>
    <property type="match status" value="1"/>
</dbReference>
<dbReference type="Gene3D" id="1.25.10.10">
    <property type="entry name" value="Leucine-rich Repeat Variant"/>
    <property type="match status" value="4"/>
</dbReference>
<dbReference type="AlphaFoldDB" id="A0A662YR02"/>
<proteinExistence type="predicted"/>
<organism evidence="2 3">
    <name type="scientific">Acipenser ruthenus</name>
    <name type="common">Sterlet sturgeon</name>
    <dbReference type="NCBI Taxonomy" id="7906"/>
    <lineage>
        <taxon>Eukaryota</taxon>
        <taxon>Metazoa</taxon>
        <taxon>Chordata</taxon>
        <taxon>Craniata</taxon>
        <taxon>Vertebrata</taxon>
        <taxon>Euteleostomi</taxon>
        <taxon>Actinopterygii</taxon>
        <taxon>Chondrostei</taxon>
        <taxon>Acipenseriformes</taxon>
        <taxon>Acipenseridae</taxon>
        <taxon>Acipenser</taxon>
    </lineage>
</organism>
<dbReference type="InterPro" id="IPR016024">
    <property type="entry name" value="ARM-type_fold"/>
</dbReference>
<dbReference type="PANTHER" id="PTHR46241:SF1">
    <property type="entry name" value="OUTER DYNEIN ARM-DOCKING COMPLEX SUBUNIT 2"/>
    <property type="match status" value="1"/>
</dbReference>
<dbReference type="Pfam" id="PF00514">
    <property type="entry name" value="Arm"/>
    <property type="match status" value="1"/>
</dbReference>
<evidence type="ECO:0000256" key="1">
    <source>
        <dbReference type="PROSITE-ProRule" id="PRU00259"/>
    </source>
</evidence>
<dbReference type="PROSITE" id="PS50176">
    <property type="entry name" value="ARM_REPEAT"/>
    <property type="match status" value="4"/>
</dbReference>
<name>A0A662YR02_ACIRT</name>
<keyword evidence="3" id="KW-1185">Reference proteome</keyword>